<comment type="caution">
    <text evidence="1">The sequence shown here is derived from an EMBL/GenBank/DDBJ whole genome shotgun (WGS) entry which is preliminary data.</text>
</comment>
<name>A0A4Y3NFR7_PAEAU</name>
<dbReference type="Proteomes" id="UP000317715">
    <property type="component" value="Unassembled WGS sequence"/>
</dbReference>
<proteinExistence type="predicted"/>
<dbReference type="EMBL" id="BJMD01000016">
    <property type="protein sequence ID" value="GEB19927.1"/>
    <property type="molecule type" value="Genomic_DNA"/>
</dbReference>
<protein>
    <submittedName>
        <fullName evidence="1">Uncharacterized protein</fullName>
    </submittedName>
</protein>
<reference evidence="1 2" key="1">
    <citation type="submission" date="2019-06" db="EMBL/GenBank/DDBJ databases">
        <title>Whole genome shotgun sequence of Paenarthrobacter aurescens NBRC 12136.</title>
        <authorList>
            <person name="Hosoyama A."/>
            <person name="Uohara A."/>
            <person name="Ohji S."/>
            <person name="Ichikawa N."/>
        </authorList>
    </citation>
    <scope>NUCLEOTIDE SEQUENCE [LARGE SCALE GENOMIC DNA]</scope>
    <source>
        <strain evidence="1 2">NBRC 12136</strain>
    </source>
</reference>
<evidence type="ECO:0000313" key="1">
    <source>
        <dbReference type="EMBL" id="GEB19927.1"/>
    </source>
</evidence>
<dbReference type="GeneID" id="97302892"/>
<accession>A0A4Y3NFR7</accession>
<evidence type="ECO:0000313" key="2">
    <source>
        <dbReference type="Proteomes" id="UP000317715"/>
    </source>
</evidence>
<keyword evidence="2" id="KW-1185">Reference proteome</keyword>
<organism evidence="1 2">
    <name type="scientific">Paenarthrobacter aurescens</name>
    <name type="common">Arthrobacter aurescens</name>
    <dbReference type="NCBI Taxonomy" id="43663"/>
    <lineage>
        <taxon>Bacteria</taxon>
        <taxon>Bacillati</taxon>
        <taxon>Actinomycetota</taxon>
        <taxon>Actinomycetes</taxon>
        <taxon>Micrococcales</taxon>
        <taxon>Micrococcaceae</taxon>
        <taxon>Paenarthrobacter</taxon>
    </lineage>
</organism>
<dbReference type="RefSeq" id="WP_246095830.1">
    <property type="nucleotide sequence ID" value="NZ_BJMD01000016.1"/>
</dbReference>
<dbReference type="AlphaFoldDB" id="A0A4Y3NFR7"/>
<gene>
    <name evidence="1" type="ORF">AAU01_26820</name>
</gene>
<sequence length="84" mass="9565">MQNGKKDSLFGSRFGFARGKRVTNWRLLVGHTVQIWQDNHILDQGTVEAVTADGTVLWLAQTGVIQRRLVMKERGTGLWVRLMN</sequence>